<keyword evidence="3" id="KW-1185">Reference proteome</keyword>
<gene>
    <name evidence="2" type="ORF">A3844_01550</name>
</gene>
<evidence type="ECO:0000313" key="2">
    <source>
        <dbReference type="EMBL" id="OKP91825.1"/>
    </source>
</evidence>
<dbReference type="Gene3D" id="3.30.950.30">
    <property type="entry name" value="Schlafen, AAA domain"/>
    <property type="match status" value="1"/>
</dbReference>
<reference evidence="2 3" key="1">
    <citation type="submission" date="2016-03" db="EMBL/GenBank/DDBJ databases">
        <authorList>
            <person name="Sant'Anna F.H."/>
            <person name="Ambrosini A."/>
            <person name="Souza R."/>
            <person name="Bach E."/>
            <person name="Fernandes G."/>
            <person name="Balsanelli E."/>
            <person name="Baura V.A."/>
            <person name="Souza E.M."/>
            <person name="Passaglia L."/>
        </authorList>
    </citation>
    <scope>NUCLEOTIDE SEQUENCE [LARGE SCALE GENOMIC DNA]</scope>
    <source>
        <strain evidence="2 3">P26E</strain>
    </source>
</reference>
<comment type="caution">
    <text evidence="2">The sequence shown here is derived from an EMBL/GenBank/DDBJ whole genome shotgun (WGS) entry which is preliminary data.</text>
</comment>
<dbReference type="Pfam" id="PF04326">
    <property type="entry name" value="SLFN_AlbA_2"/>
    <property type="match status" value="1"/>
</dbReference>
<organism evidence="2 3">
    <name type="scientific">Paenibacillus helianthi</name>
    <dbReference type="NCBI Taxonomy" id="1349432"/>
    <lineage>
        <taxon>Bacteria</taxon>
        <taxon>Bacillati</taxon>
        <taxon>Bacillota</taxon>
        <taxon>Bacilli</taxon>
        <taxon>Bacillales</taxon>
        <taxon>Paenibacillaceae</taxon>
        <taxon>Paenibacillus</taxon>
    </lineage>
</organism>
<evidence type="ECO:0000259" key="1">
    <source>
        <dbReference type="Pfam" id="PF04326"/>
    </source>
</evidence>
<accession>A0ABX3EY94</accession>
<dbReference type="Proteomes" id="UP000186058">
    <property type="component" value="Unassembled WGS sequence"/>
</dbReference>
<dbReference type="EMBL" id="LVWI01000001">
    <property type="protein sequence ID" value="OKP91825.1"/>
    <property type="molecule type" value="Genomic_DNA"/>
</dbReference>
<dbReference type="InterPro" id="IPR007421">
    <property type="entry name" value="Schlafen_AlbA_2_dom"/>
</dbReference>
<dbReference type="InterPro" id="IPR038461">
    <property type="entry name" value="Schlafen_AlbA_2_dom_sf"/>
</dbReference>
<evidence type="ECO:0000313" key="3">
    <source>
        <dbReference type="Proteomes" id="UP000186058"/>
    </source>
</evidence>
<sequence>MNSADYLFDQFNELGLRLLNKMKEDKQEEGLFLDFKNLSAPHIPGAGKTEREKYAQAISGYSNSSGGIIVWGIDCRSLGKELPDVFNDMKPIKNLRKFLTDLKNFTHQATDPINNKVQNIPLFINETEDSGFVVTFVPESDLGPHRSQVDNEYYTRIESSFKKMSHTHIADMFGKRQRPNLQLDYQISASGNVLSRSLFFRIHFFIKNNGRYLATYPALQIKSSDNLTISEHGVDGWNNFNLKLIYQNPSITKERGYLLSGGINDVIHPNSSIEVCMFLPSANLIDPSLWYGLNMSEKIFNFTYTIFAEGMPSIGGTLHFDLHSIVEELRKLKIENIDHLESKLINE</sequence>
<feature type="domain" description="Schlafen AlbA-2" evidence="1">
    <location>
        <begin position="48"/>
        <end position="164"/>
    </location>
</feature>
<proteinExistence type="predicted"/>
<dbReference type="RefSeq" id="WP_074106373.1">
    <property type="nucleotide sequence ID" value="NZ_LVWI01000001.1"/>
</dbReference>
<protein>
    <recommendedName>
        <fullName evidence="1">Schlafen AlbA-2 domain-containing protein</fullName>
    </recommendedName>
</protein>
<name>A0ABX3EY94_9BACL</name>